<protein>
    <submittedName>
        <fullName evidence="10">J domain-containing protein</fullName>
    </submittedName>
</protein>
<dbReference type="GO" id="GO:0000390">
    <property type="term" value="P:spliceosomal complex disassembly"/>
    <property type="evidence" value="ECO:0007669"/>
    <property type="project" value="TreeGrafter"/>
</dbReference>
<proteinExistence type="predicted"/>
<dbReference type="Pfam" id="PF00226">
    <property type="entry name" value="DnaJ"/>
    <property type="match status" value="1"/>
</dbReference>
<accession>A0A0N4UW51</accession>
<evidence type="ECO:0000259" key="7">
    <source>
        <dbReference type="PROSITE" id="PS50076"/>
    </source>
</evidence>
<gene>
    <name evidence="8" type="ORF">EVEC_LOCUS1409</name>
</gene>
<organism evidence="10">
    <name type="scientific">Enterobius vermicularis</name>
    <name type="common">Human pinworm</name>
    <dbReference type="NCBI Taxonomy" id="51028"/>
    <lineage>
        <taxon>Eukaryota</taxon>
        <taxon>Metazoa</taxon>
        <taxon>Ecdysozoa</taxon>
        <taxon>Nematoda</taxon>
        <taxon>Chromadorea</taxon>
        <taxon>Rhabditida</taxon>
        <taxon>Spirurina</taxon>
        <taxon>Oxyuridomorpha</taxon>
        <taxon>Oxyuroidea</taxon>
        <taxon>Oxyuridae</taxon>
        <taxon>Enterobius</taxon>
    </lineage>
</organism>
<dbReference type="InterPro" id="IPR001623">
    <property type="entry name" value="DnaJ_domain"/>
</dbReference>
<dbReference type="PANTHER" id="PTHR44313:SF1">
    <property type="entry name" value="DNAJ HOMOLOG SUBFAMILY C MEMBER 17"/>
    <property type="match status" value="1"/>
</dbReference>
<feature type="region of interest" description="Disordered" evidence="6">
    <location>
        <begin position="89"/>
        <end position="122"/>
    </location>
</feature>
<feature type="compositionally biased region" description="Basic and acidic residues" evidence="6">
    <location>
        <begin position="100"/>
        <end position="110"/>
    </location>
</feature>
<dbReference type="CDD" id="cd06257">
    <property type="entry name" value="DnaJ"/>
    <property type="match status" value="1"/>
</dbReference>
<name>A0A0N4UW51_ENTVE</name>
<dbReference type="STRING" id="51028.A0A0N4UW51"/>
<dbReference type="InterPro" id="IPR052094">
    <property type="entry name" value="Pre-mRNA-splicing_ERAD"/>
</dbReference>
<dbReference type="OrthoDB" id="10250354at2759"/>
<keyword evidence="5" id="KW-0539">Nucleus</keyword>
<dbReference type="EMBL" id="UXUI01007207">
    <property type="protein sequence ID" value="VDD86266.1"/>
    <property type="molecule type" value="Genomic_DNA"/>
</dbReference>
<dbReference type="GO" id="GO:0005681">
    <property type="term" value="C:spliceosomal complex"/>
    <property type="evidence" value="ECO:0007669"/>
    <property type="project" value="TreeGrafter"/>
</dbReference>
<dbReference type="SMART" id="SM00271">
    <property type="entry name" value="DnaJ"/>
    <property type="match status" value="1"/>
</dbReference>
<evidence type="ECO:0000313" key="9">
    <source>
        <dbReference type="Proteomes" id="UP000274131"/>
    </source>
</evidence>
<evidence type="ECO:0000256" key="6">
    <source>
        <dbReference type="SAM" id="MobiDB-lite"/>
    </source>
</evidence>
<evidence type="ECO:0000256" key="2">
    <source>
        <dbReference type="ARBA" id="ARBA00004496"/>
    </source>
</evidence>
<feature type="domain" description="J" evidence="7">
    <location>
        <begin position="11"/>
        <end position="77"/>
    </location>
</feature>
<dbReference type="SUPFAM" id="SSF46565">
    <property type="entry name" value="Chaperone J-domain"/>
    <property type="match status" value="1"/>
</dbReference>
<dbReference type="PRINTS" id="PR00625">
    <property type="entry name" value="JDOMAIN"/>
</dbReference>
<evidence type="ECO:0000256" key="5">
    <source>
        <dbReference type="ARBA" id="ARBA00023242"/>
    </source>
</evidence>
<evidence type="ECO:0000256" key="1">
    <source>
        <dbReference type="ARBA" id="ARBA00004123"/>
    </source>
</evidence>
<dbReference type="GO" id="GO:0005737">
    <property type="term" value="C:cytoplasm"/>
    <property type="evidence" value="ECO:0007669"/>
    <property type="project" value="UniProtKB-SubCell"/>
</dbReference>
<dbReference type="Proteomes" id="UP000274131">
    <property type="component" value="Unassembled WGS sequence"/>
</dbReference>
<dbReference type="InterPro" id="IPR036869">
    <property type="entry name" value="J_dom_sf"/>
</dbReference>
<dbReference type="AlphaFoldDB" id="A0A0N4UW51"/>
<evidence type="ECO:0000256" key="3">
    <source>
        <dbReference type="ARBA" id="ARBA00022490"/>
    </source>
</evidence>
<dbReference type="PROSITE" id="PS50076">
    <property type="entry name" value="DNAJ_2"/>
    <property type="match status" value="1"/>
</dbReference>
<evidence type="ECO:0000256" key="4">
    <source>
        <dbReference type="ARBA" id="ARBA00023186"/>
    </source>
</evidence>
<keyword evidence="4" id="KW-0143">Chaperone</keyword>
<evidence type="ECO:0000313" key="8">
    <source>
        <dbReference type="EMBL" id="VDD86266.1"/>
    </source>
</evidence>
<keyword evidence="9" id="KW-1185">Reference proteome</keyword>
<reference evidence="8 9" key="2">
    <citation type="submission" date="2018-10" db="EMBL/GenBank/DDBJ databases">
        <authorList>
            <consortium name="Pathogen Informatics"/>
        </authorList>
    </citation>
    <scope>NUCLEOTIDE SEQUENCE [LARGE SCALE GENOMIC DNA]</scope>
</reference>
<dbReference type="Gene3D" id="1.10.287.110">
    <property type="entry name" value="DnaJ domain"/>
    <property type="match status" value="1"/>
</dbReference>
<dbReference type="PANTHER" id="PTHR44313">
    <property type="entry name" value="DNAJ HOMOLOG SUBFAMILY C MEMBER 17"/>
    <property type="match status" value="1"/>
</dbReference>
<keyword evidence="3" id="KW-0963">Cytoplasm</keyword>
<sequence length="169" mass="19521">MNAIKDKLTFDPYEVLGISKGSTDAEVVKAFRKSALKWHPDKNLEKKKLSEEMFLKISQAFELLSDPAAREAYDQLQAAKTAKAVYLEKRRQTESAQRAKFREELERREANAANSQEEAKVAERNFEKEVIERLRKEGSRLLQRERENIEKEIHKSYMPFATPPSCSTG</sequence>
<comment type="subcellular location">
    <subcellularLocation>
        <location evidence="2">Cytoplasm</location>
    </subcellularLocation>
    <subcellularLocation>
        <location evidence="1">Nucleus</location>
    </subcellularLocation>
</comment>
<reference evidence="10" key="1">
    <citation type="submission" date="2017-02" db="UniProtKB">
        <authorList>
            <consortium name="WormBaseParasite"/>
        </authorList>
    </citation>
    <scope>IDENTIFICATION</scope>
</reference>
<dbReference type="WBParaSite" id="EVEC_0000170101-mRNA-1">
    <property type="protein sequence ID" value="EVEC_0000170101-mRNA-1"/>
    <property type="gene ID" value="EVEC_0000170101"/>
</dbReference>
<evidence type="ECO:0000313" key="10">
    <source>
        <dbReference type="WBParaSite" id="EVEC_0000170101-mRNA-1"/>
    </source>
</evidence>